<dbReference type="EMBL" id="CM056819">
    <property type="protein sequence ID" value="KAJ8625061.1"/>
    <property type="molecule type" value="Genomic_DNA"/>
</dbReference>
<dbReference type="Proteomes" id="UP001234297">
    <property type="component" value="Chromosome 11"/>
</dbReference>
<reference evidence="1 2" key="1">
    <citation type="journal article" date="2022" name="Hortic Res">
        <title>A haplotype resolved chromosomal level avocado genome allows analysis of novel avocado genes.</title>
        <authorList>
            <person name="Nath O."/>
            <person name="Fletcher S.J."/>
            <person name="Hayward A."/>
            <person name="Shaw L.M."/>
            <person name="Masouleh A.K."/>
            <person name="Furtado A."/>
            <person name="Henry R.J."/>
            <person name="Mitter N."/>
        </authorList>
    </citation>
    <scope>NUCLEOTIDE SEQUENCE [LARGE SCALE GENOMIC DNA]</scope>
    <source>
        <strain evidence="2">cv. Hass</strain>
    </source>
</reference>
<comment type="caution">
    <text evidence="1">The sequence shown here is derived from an EMBL/GenBank/DDBJ whole genome shotgun (WGS) entry which is preliminary data.</text>
</comment>
<sequence length="145" mass="16573">MRISNMEIADEEMPYSVGPRNLRNRNHKCSYSQPQATGMGGNHVIKWTKASKLAKRTNPGSKPKQLAESTRGYLCHLILYLIPKSSSIFYIPTSFDSRDHLISYALSLIGVFFPLTNLRQSWQRSFSDLFLSKLDLLLFLSLFVN</sequence>
<name>A0ACC2KUX2_PERAE</name>
<proteinExistence type="predicted"/>
<gene>
    <name evidence="1" type="ORF">MRB53_033591</name>
</gene>
<protein>
    <submittedName>
        <fullName evidence="1">Uncharacterized protein</fullName>
    </submittedName>
</protein>
<evidence type="ECO:0000313" key="2">
    <source>
        <dbReference type="Proteomes" id="UP001234297"/>
    </source>
</evidence>
<accession>A0ACC2KUX2</accession>
<evidence type="ECO:0000313" key="1">
    <source>
        <dbReference type="EMBL" id="KAJ8625061.1"/>
    </source>
</evidence>
<organism evidence="1 2">
    <name type="scientific">Persea americana</name>
    <name type="common">Avocado</name>
    <dbReference type="NCBI Taxonomy" id="3435"/>
    <lineage>
        <taxon>Eukaryota</taxon>
        <taxon>Viridiplantae</taxon>
        <taxon>Streptophyta</taxon>
        <taxon>Embryophyta</taxon>
        <taxon>Tracheophyta</taxon>
        <taxon>Spermatophyta</taxon>
        <taxon>Magnoliopsida</taxon>
        <taxon>Magnoliidae</taxon>
        <taxon>Laurales</taxon>
        <taxon>Lauraceae</taxon>
        <taxon>Persea</taxon>
    </lineage>
</organism>
<keyword evidence="2" id="KW-1185">Reference proteome</keyword>